<dbReference type="Proteomes" id="UP000435060">
    <property type="component" value="Unassembled WGS sequence"/>
</dbReference>
<evidence type="ECO:0000313" key="12">
    <source>
        <dbReference type="Proteomes" id="UP000435423"/>
    </source>
</evidence>
<evidence type="ECO:0000256" key="3">
    <source>
        <dbReference type="ARBA" id="ARBA00022475"/>
    </source>
</evidence>
<dbReference type="InterPro" id="IPR000917">
    <property type="entry name" value="Sulfatase_N"/>
</dbReference>
<dbReference type="AlphaFoldDB" id="A0A6I4RDJ8"/>
<comment type="pathway">
    <text evidence="2">Cell wall biogenesis; lipoteichoic acid biosynthesis.</text>
</comment>
<dbReference type="PANTHER" id="PTHR47371">
    <property type="entry name" value="LIPOTEICHOIC ACID SYNTHASE"/>
    <property type="match status" value="1"/>
</dbReference>
<evidence type="ECO:0000256" key="4">
    <source>
        <dbReference type="ARBA" id="ARBA00022692"/>
    </source>
</evidence>
<accession>A0A6I4RDJ8</accession>
<dbReference type="GO" id="GO:0005886">
    <property type="term" value="C:plasma membrane"/>
    <property type="evidence" value="ECO:0007669"/>
    <property type="project" value="UniProtKB-SubCell"/>
</dbReference>
<evidence type="ECO:0000256" key="2">
    <source>
        <dbReference type="ARBA" id="ARBA00004936"/>
    </source>
</evidence>
<keyword evidence="11" id="KW-1185">Reference proteome</keyword>
<name>A0A6I4RDJ8_9STRE</name>
<organism evidence="10 12">
    <name type="scientific">Streptococcus zhangguiae</name>
    <dbReference type="NCBI Taxonomy" id="2664091"/>
    <lineage>
        <taxon>Bacteria</taxon>
        <taxon>Bacillati</taxon>
        <taxon>Bacillota</taxon>
        <taxon>Bacilli</taxon>
        <taxon>Lactobacillales</taxon>
        <taxon>Streptococcaceae</taxon>
        <taxon>Streptococcus</taxon>
    </lineage>
</organism>
<dbReference type="SUPFAM" id="SSF53649">
    <property type="entry name" value="Alkaline phosphatase-like"/>
    <property type="match status" value="1"/>
</dbReference>
<evidence type="ECO:0000313" key="11">
    <source>
        <dbReference type="Proteomes" id="UP000435060"/>
    </source>
</evidence>
<dbReference type="Pfam" id="PF00884">
    <property type="entry name" value="Sulfatase"/>
    <property type="match status" value="1"/>
</dbReference>
<sequence>MNELWDKRLLIFTILKYSFTTMLILYSHRIHQNHFYVMISLLELISIALFSNYLLRINKWLAFIINSLALLLLNAQMLMMIFGGSYVTLVMLTNLESIEAIGGKLKLYLSGVIALVMFSLMPIKRFKVPYVSTNKLLSISLLSELILTLMHGSMYSPFFAIYQLRQDAKAYQRQLEEIANQPNITSEFYREHVDSAIQRPENIKEKPNVVLLFVEGLSQNIIDDSRAIMPTVAKVQKESLNFSNYYNHTFATYRGIIGQLYSGYQLDNYDNNTLISIQDVLANEGYQTSFINVEPSNTQFTTYLESLNFQNLISDPSKSYSGHNGTVSDKEAFEILYDTIEQQAKEDKPFFTAMYTFGTHITLNSPHEKYGDGHSPLLNRFYNFDVQFKKFIEKFKESGLAQNTVLVFAVDHATYQDAEFISVFPGYARANPDVDIVPFFMYHDGIMARTVDVKGRNSIDMAPTILDYMDINRENYFLGTSLFFPKENNNSFDTVFFDNSFLLSTDQNRVEPLSEASKEIIEAQLQKYFAAKTQPPMKP</sequence>
<feature type="domain" description="Sulfatase N-terminal" evidence="8">
    <location>
        <begin position="207"/>
        <end position="471"/>
    </location>
</feature>
<dbReference type="EMBL" id="WLCG01000010">
    <property type="protein sequence ID" value="MTB64811.1"/>
    <property type="molecule type" value="Genomic_DNA"/>
</dbReference>
<dbReference type="PANTHER" id="PTHR47371:SF3">
    <property type="entry name" value="PHOSPHOGLYCEROL TRANSFERASE I"/>
    <property type="match status" value="1"/>
</dbReference>
<keyword evidence="6 7" id="KW-0472">Membrane</keyword>
<dbReference type="Gene3D" id="3.40.720.10">
    <property type="entry name" value="Alkaline Phosphatase, subunit A"/>
    <property type="match status" value="1"/>
</dbReference>
<comment type="caution">
    <text evidence="10">The sequence shown here is derived from an EMBL/GenBank/DDBJ whole genome shotgun (WGS) entry which is preliminary data.</text>
</comment>
<feature type="transmembrane region" description="Helical" evidence="7">
    <location>
        <begin position="136"/>
        <end position="155"/>
    </location>
</feature>
<keyword evidence="3" id="KW-1003">Cell membrane</keyword>
<feature type="transmembrane region" description="Helical" evidence="7">
    <location>
        <begin position="9"/>
        <end position="28"/>
    </location>
</feature>
<dbReference type="InterPro" id="IPR050448">
    <property type="entry name" value="OpgB/LTA_synthase_biosynth"/>
</dbReference>
<dbReference type="Proteomes" id="UP000435423">
    <property type="component" value="Unassembled WGS sequence"/>
</dbReference>
<dbReference type="InterPro" id="IPR017850">
    <property type="entry name" value="Alkaline_phosphatase_core_sf"/>
</dbReference>
<feature type="transmembrane region" description="Helical" evidence="7">
    <location>
        <begin position="34"/>
        <end position="55"/>
    </location>
</feature>
<evidence type="ECO:0000313" key="10">
    <source>
        <dbReference type="EMBL" id="MWV56798.1"/>
    </source>
</evidence>
<evidence type="ECO:0000259" key="8">
    <source>
        <dbReference type="Pfam" id="PF00884"/>
    </source>
</evidence>
<reference evidence="9 11" key="2">
    <citation type="submission" date="2019-11" db="EMBL/GenBank/DDBJ databases">
        <title>Streptococcis sp. isolated from the respiratory tract of Marmot.</title>
        <authorList>
            <person name="Zhang G."/>
        </authorList>
    </citation>
    <scope>NUCLEOTIDE SEQUENCE [LARGE SCALE GENOMIC DNA]</scope>
    <source>
        <strain evidence="9">Zg-86</strain>
        <strain evidence="11">zg-86</strain>
    </source>
</reference>
<reference evidence="10 12" key="1">
    <citation type="submission" date="2019-10" db="EMBL/GenBank/DDBJ databases">
        <title>Streptococcis sp, isolated from the respiratory tract of Marmot.</title>
        <authorList>
            <person name="Zhang G."/>
        </authorList>
    </citation>
    <scope>NUCLEOTIDE SEQUENCE [LARGE SCALE GENOMIC DNA]</scope>
    <source>
        <strain evidence="10">Zg-70</strain>
        <strain evidence="12">zg-70</strain>
    </source>
</reference>
<evidence type="ECO:0000256" key="5">
    <source>
        <dbReference type="ARBA" id="ARBA00022989"/>
    </source>
</evidence>
<dbReference type="EMBL" id="WUBJ01000009">
    <property type="protein sequence ID" value="MWV56798.1"/>
    <property type="molecule type" value="Genomic_DNA"/>
</dbReference>
<feature type="transmembrane region" description="Helical" evidence="7">
    <location>
        <begin position="62"/>
        <end position="87"/>
    </location>
</feature>
<protein>
    <submittedName>
        <fullName evidence="10">Sulfatase-like hydrolase/transferase</fullName>
    </submittedName>
</protein>
<comment type="subcellular location">
    <subcellularLocation>
        <location evidence="1">Cell membrane</location>
        <topology evidence="1">Multi-pass membrane protein</topology>
    </subcellularLocation>
</comment>
<keyword evidence="4 7" id="KW-0812">Transmembrane</keyword>
<proteinExistence type="predicted"/>
<feature type="transmembrane region" description="Helical" evidence="7">
    <location>
        <begin position="107"/>
        <end position="124"/>
    </location>
</feature>
<evidence type="ECO:0000256" key="7">
    <source>
        <dbReference type="SAM" id="Phobius"/>
    </source>
</evidence>
<gene>
    <name evidence="9" type="ORF">GGG87_07360</name>
    <name evidence="10" type="ORF">GGH11_07400</name>
</gene>
<keyword evidence="5 7" id="KW-1133">Transmembrane helix</keyword>
<evidence type="ECO:0000313" key="9">
    <source>
        <dbReference type="EMBL" id="MTB64811.1"/>
    </source>
</evidence>
<evidence type="ECO:0000256" key="6">
    <source>
        <dbReference type="ARBA" id="ARBA00023136"/>
    </source>
</evidence>
<evidence type="ECO:0000256" key="1">
    <source>
        <dbReference type="ARBA" id="ARBA00004651"/>
    </source>
</evidence>